<evidence type="ECO:0000313" key="11">
    <source>
        <dbReference type="Proteomes" id="UP000069205"/>
    </source>
</evidence>
<dbReference type="Proteomes" id="UP000069205">
    <property type="component" value="Chromosome"/>
</dbReference>
<dbReference type="GO" id="GO:0030378">
    <property type="term" value="F:serine racemase activity"/>
    <property type="evidence" value="ECO:0007669"/>
    <property type="project" value="UniProtKB-EC"/>
</dbReference>
<evidence type="ECO:0000256" key="4">
    <source>
        <dbReference type="ARBA" id="ARBA00001946"/>
    </source>
</evidence>
<feature type="domain" description="Tryptophan synthase beta chain-like PALP" evidence="9">
    <location>
        <begin position="22"/>
        <end position="304"/>
    </location>
</feature>
<dbReference type="GO" id="GO:0008721">
    <property type="term" value="F:D-serine ammonia-lyase activity"/>
    <property type="evidence" value="ECO:0007669"/>
    <property type="project" value="UniProtKB-EC"/>
</dbReference>
<dbReference type="OrthoDB" id="9811476at2"/>
<gene>
    <name evidence="10" type="primary">srr</name>
    <name evidence="10" type="ORF">NITMOv2_0257</name>
</gene>
<proteinExistence type="inferred from homology"/>
<dbReference type="Gene3D" id="3.40.50.1100">
    <property type="match status" value="2"/>
</dbReference>
<evidence type="ECO:0000256" key="7">
    <source>
        <dbReference type="ARBA" id="ARBA00022898"/>
    </source>
</evidence>
<dbReference type="PATRIC" id="fig|42253.5.peg.249"/>
<dbReference type="SUPFAM" id="SSF53686">
    <property type="entry name" value="Tryptophan synthase beta subunit-like PLP-dependent enzymes"/>
    <property type="match status" value="1"/>
</dbReference>
<dbReference type="EC" id="4.3.1.18" evidence="10"/>
<dbReference type="FunFam" id="3.40.50.1100:FF:000005">
    <property type="entry name" value="Threonine dehydratase catabolic"/>
    <property type="match status" value="1"/>
</dbReference>
<keyword evidence="7" id="KW-0663">Pyridoxal phosphate</keyword>
<comment type="cofactor">
    <cofactor evidence="3">
        <name>Mn(2+)</name>
        <dbReference type="ChEBI" id="CHEBI:29035"/>
    </cofactor>
</comment>
<comment type="similarity">
    <text evidence="5">Belongs to the serine/threonine dehydratase family.</text>
</comment>
<evidence type="ECO:0000256" key="8">
    <source>
        <dbReference type="ARBA" id="ARBA00023239"/>
    </source>
</evidence>
<dbReference type="EC" id="5.1.1.18" evidence="10"/>
<dbReference type="EMBL" id="CP011801">
    <property type="protein sequence ID" value="ALA56696.1"/>
    <property type="molecule type" value="Genomic_DNA"/>
</dbReference>
<evidence type="ECO:0000256" key="5">
    <source>
        <dbReference type="ARBA" id="ARBA00010869"/>
    </source>
</evidence>
<evidence type="ECO:0000256" key="1">
    <source>
        <dbReference type="ARBA" id="ARBA00001913"/>
    </source>
</evidence>
<dbReference type="GO" id="GO:0005524">
    <property type="term" value="F:ATP binding"/>
    <property type="evidence" value="ECO:0007669"/>
    <property type="project" value="TreeGrafter"/>
</dbReference>
<keyword evidence="8 10" id="KW-0456">Lyase</keyword>
<organism evidence="10 11">
    <name type="scientific">Nitrospira moscoviensis</name>
    <dbReference type="NCBI Taxonomy" id="42253"/>
    <lineage>
        <taxon>Bacteria</taxon>
        <taxon>Pseudomonadati</taxon>
        <taxon>Nitrospirota</taxon>
        <taxon>Nitrospiria</taxon>
        <taxon>Nitrospirales</taxon>
        <taxon>Nitrospiraceae</taxon>
        <taxon>Nitrospira</taxon>
    </lineage>
</organism>
<dbReference type="GO" id="GO:0030170">
    <property type="term" value="F:pyridoxal phosphate binding"/>
    <property type="evidence" value="ECO:0007669"/>
    <property type="project" value="InterPro"/>
</dbReference>
<evidence type="ECO:0000259" key="9">
    <source>
        <dbReference type="Pfam" id="PF00291"/>
    </source>
</evidence>
<evidence type="ECO:0000256" key="6">
    <source>
        <dbReference type="ARBA" id="ARBA00022842"/>
    </source>
</evidence>
<dbReference type="PANTHER" id="PTHR43050">
    <property type="entry name" value="SERINE / THREONINE RACEMASE FAMILY MEMBER"/>
    <property type="match status" value="1"/>
</dbReference>
<keyword evidence="11" id="KW-1185">Reference proteome</keyword>
<sequence length="319" mass="33640">MNETLSFSSILRAADTLRGVAHVTPVVTSGQLDRLAGAHVFMKCENLQRTGAFKFRGAYYALSRVKSGGTARTVVTLSSGNHGQGVALAARLFDLTAHVVMPAPRSAVKCEAVVGYGGIVWPTDDRQSAERKVADLQAEERAASIHAFNNLDVMAGQGTVMLELLDQVESVDVLLAPVGGGGLLSGLCVAGHQLRPALKIFACEPEGAADAGESIKLGRIAPMPNPRTIADGLRTSLGSRTLPILREHLAGMFLVSEQEIVGAMRFAFERIKIVIEPSAAVALAPILRAEPRLAGRRIGVVLTGGNVDLTGLWSSLTTT</sequence>
<name>A0A0K2G6U6_NITMO</name>
<comment type="cofactor">
    <cofactor evidence="2">
        <name>pyridoxal 5'-phosphate</name>
        <dbReference type="ChEBI" id="CHEBI:597326"/>
    </cofactor>
</comment>
<evidence type="ECO:0000256" key="2">
    <source>
        <dbReference type="ARBA" id="ARBA00001933"/>
    </source>
</evidence>
<comment type="cofactor">
    <cofactor evidence="1">
        <name>Ca(2+)</name>
        <dbReference type="ChEBI" id="CHEBI:29108"/>
    </cofactor>
</comment>
<dbReference type="GO" id="GO:0000287">
    <property type="term" value="F:magnesium ion binding"/>
    <property type="evidence" value="ECO:0007669"/>
    <property type="project" value="TreeGrafter"/>
</dbReference>
<dbReference type="STRING" id="42253.NITMOv2_0257"/>
<dbReference type="GO" id="GO:0018114">
    <property type="term" value="F:threonine racemase activity"/>
    <property type="evidence" value="ECO:0007669"/>
    <property type="project" value="TreeGrafter"/>
</dbReference>
<dbReference type="EC" id="4.3.1.17" evidence="10"/>
<dbReference type="InterPro" id="IPR036052">
    <property type="entry name" value="TrpB-like_PALP_sf"/>
</dbReference>
<dbReference type="GO" id="GO:0003941">
    <property type="term" value="F:L-serine ammonia-lyase activity"/>
    <property type="evidence" value="ECO:0007669"/>
    <property type="project" value="UniProtKB-EC"/>
</dbReference>
<evidence type="ECO:0000313" key="10">
    <source>
        <dbReference type="EMBL" id="ALA56696.1"/>
    </source>
</evidence>
<accession>A0A0K2G6U6</accession>
<dbReference type="CDD" id="cd01562">
    <property type="entry name" value="Thr-dehyd"/>
    <property type="match status" value="1"/>
</dbReference>
<keyword evidence="10" id="KW-0413">Isomerase</keyword>
<reference evidence="10 11" key="1">
    <citation type="journal article" date="2015" name="Proc. Natl. Acad. Sci. U.S.A.">
        <title>Expanded metabolic versatility of ubiquitous nitrite-oxidizing bacteria from the genus Nitrospira.</title>
        <authorList>
            <person name="Koch H."/>
            <person name="Lucker S."/>
            <person name="Albertsen M."/>
            <person name="Kitzinger K."/>
            <person name="Herbold C."/>
            <person name="Spieck E."/>
            <person name="Nielsen P.H."/>
            <person name="Wagner M."/>
            <person name="Daims H."/>
        </authorList>
    </citation>
    <scope>NUCLEOTIDE SEQUENCE [LARGE SCALE GENOMIC DNA]</scope>
    <source>
        <strain evidence="10 11">NSP M-1</strain>
    </source>
</reference>
<comment type="cofactor">
    <cofactor evidence="4">
        <name>Mg(2+)</name>
        <dbReference type="ChEBI" id="CHEBI:18420"/>
    </cofactor>
</comment>
<dbReference type="GO" id="GO:0070179">
    <property type="term" value="P:D-serine biosynthetic process"/>
    <property type="evidence" value="ECO:0007669"/>
    <property type="project" value="TreeGrafter"/>
</dbReference>
<dbReference type="Pfam" id="PF00291">
    <property type="entry name" value="PALP"/>
    <property type="match status" value="1"/>
</dbReference>
<dbReference type="KEGG" id="nmv:NITMOv2_0257"/>
<dbReference type="InterPro" id="IPR001926">
    <property type="entry name" value="TrpB-like_PALP"/>
</dbReference>
<dbReference type="InterPro" id="IPR000634">
    <property type="entry name" value="Ser/Thr_deHydtase_PyrdxlP-BS"/>
</dbReference>
<dbReference type="PANTHER" id="PTHR43050:SF1">
    <property type="entry name" value="SERINE RACEMASE"/>
    <property type="match status" value="1"/>
</dbReference>
<dbReference type="RefSeq" id="WP_053378144.1">
    <property type="nucleotide sequence ID" value="NZ_CP011801.1"/>
</dbReference>
<dbReference type="PROSITE" id="PS00165">
    <property type="entry name" value="DEHYDRATASE_SER_THR"/>
    <property type="match status" value="1"/>
</dbReference>
<protein>
    <submittedName>
        <fullName evidence="10">Putative serine racemase</fullName>
        <ecNumber evidence="10">4.3.1.17</ecNumber>
        <ecNumber evidence="10">4.3.1.18</ecNumber>
        <ecNumber evidence="10">5.1.1.18</ecNumber>
    </submittedName>
</protein>
<keyword evidence="6" id="KW-0460">Magnesium</keyword>
<evidence type="ECO:0000256" key="3">
    <source>
        <dbReference type="ARBA" id="ARBA00001936"/>
    </source>
</evidence>
<dbReference type="AlphaFoldDB" id="A0A0K2G6U6"/>